<evidence type="ECO:0000313" key="2">
    <source>
        <dbReference type="EMBL" id="ALA57731.1"/>
    </source>
</evidence>
<gene>
    <name evidence="2" type="ORF">NITMOv2_1303</name>
</gene>
<dbReference type="InterPro" id="IPR036259">
    <property type="entry name" value="MFS_trans_sf"/>
</dbReference>
<evidence type="ECO:0000313" key="3">
    <source>
        <dbReference type="Proteomes" id="UP000069205"/>
    </source>
</evidence>
<dbReference type="STRING" id="42253.NITMOv2_1303"/>
<dbReference type="PATRIC" id="fig|42253.5.peg.1284"/>
<keyword evidence="3" id="KW-1185">Reference proteome</keyword>
<evidence type="ECO:0000256" key="1">
    <source>
        <dbReference type="SAM" id="Phobius"/>
    </source>
</evidence>
<dbReference type="EMBL" id="CP011801">
    <property type="protein sequence ID" value="ALA57731.1"/>
    <property type="molecule type" value="Genomic_DNA"/>
</dbReference>
<dbReference type="AlphaFoldDB" id="A0A0K2G9T4"/>
<dbReference type="KEGG" id="nmv:NITMOv2_1303"/>
<dbReference type="Proteomes" id="UP000069205">
    <property type="component" value="Chromosome"/>
</dbReference>
<dbReference type="OrthoDB" id="9798799at2"/>
<keyword evidence="1" id="KW-1133">Transmembrane helix</keyword>
<dbReference type="RefSeq" id="WP_053379014.1">
    <property type="nucleotide sequence ID" value="NZ_CP011801.1"/>
</dbReference>
<reference evidence="2 3" key="1">
    <citation type="journal article" date="2015" name="Proc. Natl. Acad. Sci. U.S.A.">
        <title>Expanded metabolic versatility of ubiquitous nitrite-oxidizing bacteria from the genus Nitrospira.</title>
        <authorList>
            <person name="Koch H."/>
            <person name="Lucker S."/>
            <person name="Albertsen M."/>
            <person name="Kitzinger K."/>
            <person name="Herbold C."/>
            <person name="Spieck E."/>
            <person name="Nielsen P.H."/>
            <person name="Wagner M."/>
            <person name="Daims H."/>
        </authorList>
    </citation>
    <scope>NUCLEOTIDE SEQUENCE [LARGE SCALE GENOMIC DNA]</scope>
    <source>
        <strain evidence="2 3">NSP M-1</strain>
    </source>
</reference>
<keyword evidence="1" id="KW-0472">Membrane</keyword>
<sequence>MKGFLQYFMNYGLVAAVVVWAAVVALMAYHLDESPWRWVFVALSLAGVATVAGIFRIRRYIDGLAKASEQKNP</sequence>
<organism evidence="2 3">
    <name type="scientific">Nitrospira moscoviensis</name>
    <dbReference type="NCBI Taxonomy" id="42253"/>
    <lineage>
        <taxon>Bacteria</taxon>
        <taxon>Pseudomonadati</taxon>
        <taxon>Nitrospirota</taxon>
        <taxon>Nitrospiria</taxon>
        <taxon>Nitrospirales</taxon>
        <taxon>Nitrospiraceae</taxon>
        <taxon>Nitrospira</taxon>
    </lineage>
</organism>
<dbReference type="SUPFAM" id="SSF103473">
    <property type="entry name" value="MFS general substrate transporter"/>
    <property type="match status" value="1"/>
</dbReference>
<name>A0A0K2G9T4_NITMO</name>
<keyword evidence="1" id="KW-0812">Transmembrane</keyword>
<feature type="transmembrane region" description="Helical" evidence="1">
    <location>
        <begin position="36"/>
        <end position="57"/>
    </location>
</feature>
<feature type="transmembrane region" description="Helical" evidence="1">
    <location>
        <begin position="7"/>
        <end position="30"/>
    </location>
</feature>
<accession>A0A0K2G9T4</accession>
<protein>
    <submittedName>
        <fullName evidence="2">Exported protein</fullName>
    </submittedName>
</protein>
<proteinExistence type="predicted"/>